<accession>A0A420I7C8</accession>
<reference evidence="1 2" key="1">
    <citation type="journal article" date="2018" name="BMC Genomics">
        <title>Comparative genome analyses reveal sequence features reflecting distinct modes of host-adaptation between dicot and monocot powdery mildew.</title>
        <authorList>
            <person name="Wu Y."/>
            <person name="Ma X."/>
            <person name="Pan Z."/>
            <person name="Kale S.D."/>
            <person name="Song Y."/>
            <person name="King H."/>
            <person name="Zhang Q."/>
            <person name="Presley C."/>
            <person name="Deng X."/>
            <person name="Wei C.I."/>
            <person name="Xiao S."/>
        </authorList>
    </citation>
    <scope>NUCLEOTIDE SEQUENCE [LARGE SCALE GENOMIC DNA]</scope>
    <source>
        <strain evidence="1">UMSG2</strain>
    </source>
</reference>
<evidence type="ECO:0000313" key="1">
    <source>
        <dbReference type="EMBL" id="RKF65581.1"/>
    </source>
</evidence>
<evidence type="ECO:0000313" key="2">
    <source>
        <dbReference type="Proteomes" id="UP000286134"/>
    </source>
</evidence>
<proteinExistence type="predicted"/>
<dbReference type="AlphaFoldDB" id="A0A420I7C8"/>
<sequence length="148" mass="16631">MATEGAVEMADYDKVGLYKGNQPASRWLARLSREMKRVRRDSSPEDFFEAVEILFEDSAANWLDSSAQFKSALQSEFPAKSLVGRDKRNLQEDIGSFSQETEEPLSSYYDRAQELLRRSYGRDARTNGSSPLSPIEAVVLSGIVSVRN</sequence>
<name>A0A420I7C8_9PEZI</name>
<dbReference type="OrthoDB" id="3597290at2759"/>
<dbReference type="EMBL" id="MCFK01000612">
    <property type="protein sequence ID" value="RKF65581.1"/>
    <property type="molecule type" value="Genomic_DNA"/>
</dbReference>
<gene>
    <name evidence="1" type="ORF">OnM2_006021</name>
</gene>
<dbReference type="Proteomes" id="UP000286134">
    <property type="component" value="Unassembled WGS sequence"/>
</dbReference>
<protein>
    <submittedName>
        <fullName evidence="1">Uncharacterized protein</fullName>
    </submittedName>
</protein>
<keyword evidence="2" id="KW-1185">Reference proteome</keyword>
<organism evidence="1 2">
    <name type="scientific">Erysiphe neolycopersici</name>
    <dbReference type="NCBI Taxonomy" id="212602"/>
    <lineage>
        <taxon>Eukaryota</taxon>
        <taxon>Fungi</taxon>
        <taxon>Dikarya</taxon>
        <taxon>Ascomycota</taxon>
        <taxon>Pezizomycotina</taxon>
        <taxon>Leotiomycetes</taxon>
        <taxon>Erysiphales</taxon>
        <taxon>Erysiphaceae</taxon>
        <taxon>Erysiphe</taxon>
    </lineage>
</organism>
<comment type="caution">
    <text evidence="1">The sequence shown here is derived from an EMBL/GenBank/DDBJ whole genome shotgun (WGS) entry which is preliminary data.</text>
</comment>